<dbReference type="EMBL" id="CP017146">
    <property type="protein sequence ID" value="QHO68834.1"/>
    <property type="molecule type" value="Genomic_DNA"/>
</dbReference>
<dbReference type="KEGG" id="mant:BHD05_03450"/>
<proteinExistence type="predicted"/>
<keyword evidence="2" id="KW-1185">Reference proteome</keyword>
<dbReference type="AlphaFoldDB" id="A0A7L5AHH3"/>
<evidence type="ECO:0000313" key="1">
    <source>
        <dbReference type="EMBL" id="QHO68834.1"/>
    </source>
</evidence>
<evidence type="ECO:0008006" key="3">
    <source>
        <dbReference type="Google" id="ProtNLM"/>
    </source>
</evidence>
<sequence length="196" mass="22299">MRLGMRALRDARRGDRPTAAPGHPTLNEIVEEGLIMSLFAARMAVKNRIIVGALREHNDFSAEDYARVARDELCRFARQNEADARRVIRARKKLLNLRWTESLGDYRRGDVRQLALRRRVYEALARALRAVSVDGERVAALVESARVDAGDEIAQALTSRLIAQDFEHEPDYLIKRFERLNELETIDIPALLGGRP</sequence>
<reference evidence="1 2" key="1">
    <citation type="submission" date="2016-09" db="EMBL/GenBank/DDBJ databases">
        <title>Complete genome sequence of microbes from the polar regions.</title>
        <authorList>
            <person name="Liao L."/>
            <person name="Chen B."/>
        </authorList>
    </citation>
    <scope>NUCLEOTIDE SEQUENCE [LARGE SCALE GENOMIC DNA]</scope>
    <source>
        <strain evidence="1 2">ZS314</strain>
    </source>
</reference>
<evidence type="ECO:0000313" key="2">
    <source>
        <dbReference type="Proteomes" id="UP000464507"/>
    </source>
</evidence>
<gene>
    <name evidence="1" type="ORF">BHD05_03450</name>
</gene>
<organism evidence="1 2">
    <name type="scientific">Marisediminicola antarctica</name>
    <dbReference type="NCBI Taxonomy" id="674079"/>
    <lineage>
        <taxon>Bacteria</taxon>
        <taxon>Bacillati</taxon>
        <taxon>Actinomycetota</taxon>
        <taxon>Actinomycetes</taxon>
        <taxon>Micrococcales</taxon>
        <taxon>Microbacteriaceae</taxon>
        <taxon>Marisediminicola</taxon>
    </lineage>
</organism>
<dbReference type="Proteomes" id="UP000464507">
    <property type="component" value="Chromosome"/>
</dbReference>
<protein>
    <recommendedName>
        <fullName evidence="3">Asparagine synthase</fullName>
    </recommendedName>
</protein>
<accession>A0A7L5AHH3</accession>
<name>A0A7L5AHH3_9MICO</name>